<dbReference type="InterPro" id="IPR045340">
    <property type="entry name" value="DUF6533"/>
</dbReference>
<keyword evidence="1" id="KW-1133">Transmembrane helix</keyword>
<dbReference type="Pfam" id="PF20151">
    <property type="entry name" value="DUF6533"/>
    <property type="match status" value="1"/>
</dbReference>
<keyword evidence="1" id="KW-0472">Membrane</keyword>
<gene>
    <name evidence="3" type="ORF">EUX98_g4029</name>
</gene>
<evidence type="ECO:0000259" key="2">
    <source>
        <dbReference type="Pfam" id="PF20151"/>
    </source>
</evidence>
<feature type="domain" description="DUF6533" evidence="2">
    <location>
        <begin position="13"/>
        <end position="57"/>
    </location>
</feature>
<keyword evidence="4" id="KW-1185">Reference proteome</keyword>
<accession>A0A4S4MXI5</accession>
<feature type="transmembrane region" description="Helical" evidence="1">
    <location>
        <begin position="59"/>
        <end position="81"/>
    </location>
</feature>
<comment type="caution">
    <text evidence="3">The sequence shown here is derived from an EMBL/GenBank/DDBJ whole genome shotgun (WGS) entry which is preliminary data.</text>
</comment>
<dbReference type="EMBL" id="SGPM01000092">
    <property type="protein sequence ID" value="THH30158.1"/>
    <property type="molecule type" value="Genomic_DNA"/>
</dbReference>
<proteinExistence type="predicted"/>
<evidence type="ECO:0000256" key="1">
    <source>
        <dbReference type="SAM" id="Phobius"/>
    </source>
</evidence>
<organism evidence="3 4">
    <name type="scientific">Antrodiella citrinella</name>
    <dbReference type="NCBI Taxonomy" id="2447956"/>
    <lineage>
        <taxon>Eukaryota</taxon>
        <taxon>Fungi</taxon>
        <taxon>Dikarya</taxon>
        <taxon>Basidiomycota</taxon>
        <taxon>Agaricomycotina</taxon>
        <taxon>Agaricomycetes</taxon>
        <taxon>Polyporales</taxon>
        <taxon>Steccherinaceae</taxon>
        <taxon>Antrodiella</taxon>
    </lineage>
</organism>
<dbReference type="Proteomes" id="UP000308730">
    <property type="component" value="Unassembled WGS sequence"/>
</dbReference>
<keyword evidence="1" id="KW-0812">Transmembrane</keyword>
<protein>
    <recommendedName>
        <fullName evidence="2">DUF6533 domain-containing protein</fullName>
    </recommendedName>
</protein>
<sequence>MSGNETYFFSNSCLLVAAVLITYDTLLTFSREVQCIWTKKPNLVTVLFILQRYCTLIELVVLGLPAVMPINLLGYILFSFLRRSGY</sequence>
<dbReference type="OrthoDB" id="2802637at2759"/>
<name>A0A4S4MXI5_9APHY</name>
<evidence type="ECO:0000313" key="3">
    <source>
        <dbReference type="EMBL" id="THH30158.1"/>
    </source>
</evidence>
<evidence type="ECO:0000313" key="4">
    <source>
        <dbReference type="Proteomes" id="UP000308730"/>
    </source>
</evidence>
<reference evidence="3 4" key="1">
    <citation type="submission" date="2019-02" db="EMBL/GenBank/DDBJ databases">
        <title>Genome sequencing of the rare red list fungi Antrodiella citrinella (Flaviporus citrinellus).</title>
        <authorList>
            <person name="Buettner E."/>
            <person name="Kellner H."/>
        </authorList>
    </citation>
    <scope>NUCLEOTIDE SEQUENCE [LARGE SCALE GENOMIC DNA]</scope>
    <source>
        <strain evidence="3 4">DSM 108506</strain>
    </source>
</reference>
<dbReference type="AlphaFoldDB" id="A0A4S4MXI5"/>